<organism evidence="8 9">
    <name type="scientific">Caenorhabditis auriculariae</name>
    <dbReference type="NCBI Taxonomy" id="2777116"/>
    <lineage>
        <taxon>Eukaryota</taxon>
        <taxon>Metazoa</taxon>
        <taxon>Ecdysozoa</taxon>
        <taxon>Nematoda</taxon>
        <taxon>Chromadorea</taxon>
        <taxon>Rhabditida</taxon>
        <taxon>Rhabditina</taxon>
        <taxon>Rhabditomorpha</taxon>
        <taxon>Rhabditoidea</taxon>
        <taxon>Rhabditidae</taxon>
        <taxon>Peloderinae</taxon>
        <taxon>Caenorhabditis</taxon>
    </lineage>
</organism>
<dbReference type="InterPro" id="IPR046965">
    <property type="entry name" value="Cyclin_A/B-like"/>
</dbReference>
<dbReference type="GO" id="GO:0016538">
    <property type="term" value="F:cyclin-dependent protein serine/threonine kinase regulator activity"/>
    <property type="evidence" value="ECO:0007669"/>
    <property type="project" value="InterPro"/>
</dbReference>
<dbReference type="SMART" id="SM01332">
    <property type="entry name" value="Cyclin_C"/>
    <property type="match status" value="1"/>
</dbReference>
<evidence type="ECO:0000313" key="8">
    <source>
        <dbReference type="EMBL" id="CAD6187629.1"/>
    </source>
</evidence>
<dbReference type="InterPro" id="IPR004367">
    <property type="entry name" value="Cyclin_C-dom"/>
</dbReference>
<dbReference type="GO" id="GO:0044772">
    <property type="term" value="P:mitotic cell cycle phase transition"/>
    <property type="evidence" value="ECO:0007669"/>
    <property type="project" value="InterPro"/>
</dbReference>
<feature type="region of interest" description="Disordered" evidence="5">
    <location>
        <begin position="302"/>
        <end position="331"/>
    </location>
</feature>
<protein>
    <recommendedName>
        <fullName evidence="10">Cyclin N-terminal domain-containing protein</fullName>
    </recommendedName>
</protein>
<accession>A0A8S1GWD8</accession>
<evidence type="ECO:0008006" key="10">
    <source>
        <dbReference type="Google" id="ProtNLM"/>
    </source>
</evidence>
<sequence>MATADGFGRKRKAEDVITREVKTYQPISKKLKQRNENLETGQDTEKKDEIAKTEPRKSCRNERSTEYVPEYADDIFCYYKSREKKFLVNDYIETKKHPAIGKSRRSVRLVEFIAQMHCKHEFLPETLFLAVKIADLYISKATEVKKSELNVLATASLLLAAKFEEVTLPPIENFSHRSLSVKKIKSKEREILKTLEFDVGAPNSFFFLRHLAKICNLTNLQFSMAEFALESSLYCESFLEVKPSEVAAAAVWIALQYCPTSDVRCSFSDSSIGFSLRKTKLMGTALYGWICMTMKSERRTSLREKYASPDKHQVARKPCFRKRQRKATSSD</sequence>
<feature type="compositionally biased region" description="Basic and acidic residues" evidence="5">
    <location>
        <begin position="302"/>
        <end position="313"/>
    </location>
</feature>
<proteinExistence type="inferred from homology"/>
<keyword evidence="2 4" id="KW-0195">Cyclin</keyword>
<feature type="domain" description="Cyclin C-terminal" evidence="7">
    <location>
        <begin position="202"/>
        <end position="320"/>
    </location>
</feature>
<evidence type="ECO:0000256" key="5">
    <source>
        <dbReference type="SAM" id="MobiDB-lite"/>
    </source>
</evidence>
<evidence type="ECO:0000256" key="3">
    <source>
        <dbReference type="ARBA" id="ARBA00023306"/>
    </source>
</evidence>
<dbReference type="InterPro" id="IPR039361">
    <property type="entry name" value="Cyclin"/>
</dbReference>
<comment type="caution">
    <text evidence="8">The sequence shown here is derived from an EMBL/GenBank/DDBJ whole genome shotgun (WGS) entry which is preliminary data.</text>
</comment>
<dbReference type="SUPFAM" id="SSF47954">
    <property type="entry name" value="Cyclin-like"/>
    <property type="match status" value="2"/>
</dbReference>
<feature type="compositionally biased region" description="Basic residues" evidence="5">
    <location>
        <begin position="314"/>
        <end position="331"/>
    </location>
</feature>
<feature type="domain" description="Cyclin-like" evidence="6">
    <location>
        <begin position="111"/>
        <end position="193"/>
    </location>
</feature>
<reference evidence="8" key="1">
    <citation type="submission" date="2020-10" db="EMBL/GenBank/DDBJ databases">
        <authorList>
            <person name="Kikuchi T."/>
        </authorList>
    </citation>
    <scope>NUCLEOTIDE SEQUENCE</scope>
    <source>
        <strain evidence="8">NKZ352</strain>
    </source>
</reference>
<evidence type="ECO:0000259" key="6">
    <source>
        <dbReference type="SMART" id="SM00385"/>
    </source>
</evidence>
<dbReference type="CDD" id="cd20537">
    <property type="entry name" value="CYCLIN_CCNO-like_rpt2"/>
    <property type="match status" value="1"/>
</dbReference>
<comment type="similarity">
    <text evidence="4">Belongs to the cyclin family.</text>
</comment>
<feature type="domain" description="Cyclin-like" evidence="6">
    <location>
        <begin position="206"/>
        <end position="284"/>
    </location>
</feature>
<keyword evidence="1" id="KW-0132">Cell division</keyword>
<feature type="compositionally biased region" description="Basic and acidic residues" evidence="5">
    <location>
        <begin position="33"/>
        <end position="63"/>
    </location>
</feature>
<dbReference type="SMART" id="SM00385">
    <property type="entry name" value="CYCLIN"/>
    <property type="match status" value="2"/>
</dbReference>
<dbReference type="Gene3D" id="1.10.472.10">
    <property type="entry name" value="Cyclin-like"/>
    <property type="match status" value="2"/>
</dbReference>
<dbReference type="PANTHER" id="PTHR10177">
    <property type="entry name" value="CYCLINS"/>
    <property type="match status" value="1"/>
</dbReference>
<dbReference type="OrthoDB" id="5590282at2759"/>
<evidence type="ECO:0000256" key="2">
    <source>
        <dbReference type="ARBA" id="ARBA00023127"/>
    </source>
</evidence>
<feature type="region of interest" description="Disordered" evidence="5">
    <location>
        <begin position="28"/>
        <end position="63"/>
    </location>
</feature>
<dbReference type="Proteomes" id="UP000835052">
    <property type="component" value="Unassembled WGS sequence"/>
</dbReference>
<dbReference type="InterPro" id="IPR006671">
    <property type="entry name" value="Cyclin_N"/>
</dbReference>
<gene>
    <name evidence="8" type="ORF">CAUJ_LOCUS3548</name>
</gene>
<keyword evidence="3" id="KW-0131">Cell cycle</keyword>
<dbReference type="PIRSF" id="PIRSF001771">
    <property type="entry name" value="Cyclin_A_B_D_E"/>
    <property type="match status" value="1"/>
</dbReference>
<evidence type="ECO:0000256" key="1">
    <source>
        <dbReference type="ARBA" id="ARBA00022618"/>
    </source>
</evidence>
<dbReference type="Pfam" id="PF02984">
    <property type="entry name" value="Cyclin_C"/>
    <property type="match status" value="1"/>
</dbReference>
<dbReference type="InterPro" id="IPR036915">
    <property type="entry name" value="Cyclin-like_sf"/>
</dbReference>
<evidence type="ECO:0000313" key="9">
    <source>
        <dbReference type="Proteomes" id="UP000835052"/>
    </source>
</evidence>
<dbReference type="AlphaFoldDB" id="A0A8S1GWD8"/>
<dbReference type="Pfam" id="PF00134">
    <property type="entry name" value="Cyclin_N"/>
    <property type="match status" value="1"/>
</dbReference>
<name>A0A8S1GWD8_9PELO</name>
<dbReference type="GO" id="GO:0051301">
    <property type="term" value="P:cell division"/>
    <property type="evidence" value="ECO:0007669"/>
    <property type="project" value="UniProtKB-KW"/>
</dbReference>
<evidence type="ECO:0000259" key="7">
    <source>
        <dbReference type="SMART" id="SM01332"/>
    </source>
</evidence>
<keyword evidence="9" id="KW-1185">Reference proteome</keyword>
<dbReference type="EMBL" id="CAJGYM010000007">
    <property type="protein sequence ID" value="CAD6187629.1"/>
    <property type="molecule type" value="Genomic_DNA"/>
</dbReference>
<evidence type="ECO:0000256" key="4">
    <source>
        <dbReference type="RuleBase" id="RU000383"/>
    </source>
</evidence>
<dbReference type="InterPro" id="IPR013763">
    <property type="entry name" value="Cyclin-like_dom"/>
</dbReference>